<dbReference type="Proteomes" id="UP000078558">
    <property type="component" value="Chromosome I"/>
</dbReference>
<dbReference type="PANTHER" id="PTHR10672:SF3">
    <property type="entry name" value="PROTEIN HU-LI TAI SHAO"/>
    <property type="match status" value="1"/>
</dbReference>
<evidence type="ECO:0000313" key="3">
    <source>
        <dbReference type="EMBL" id="SBT27684.1"/>
    </source>
</evidence>
<dbReference type="SUPFAM" id="SSF53639">
    <property type="entry name" value="AraD/HMP-PK domain-like"/>
    <property type="match status" value="1"/>
</dbReference>
<dbReference type="EMBL" id="LT907988">
    <property type="protein sequence ID" value="SOE48554.1"/>
    <property type="molecule type" value="Genomic_DNA"/>
</dbReference>
<evidence type="ECO:0000313" key="5">
    <source>
        <dbReference type="Proteomes" id="UP000078558"/>
    </source>
</evidence>
<sequence length="277" mass="29802">MSSTLTLDKSVLVDRAKASMRQHLQAPAWSVRQKVALTCRILFAQGHDSGLAGQITARAERPGTYYTQRLGLGFDEISPANVLLVDEDLAVIEGEGMANPANRFHSWIYRQRPDARCIVHTHPPHLCALAMLKRPLVVAQMDACMLYEDVGFLADWPGVPVGNDEGVLISAALGGRRAAILAHHGLVVAAQSVEEACVVAVQCERAARLQLMAEAVGDIARIDPALAREAHDWILQPTRSAATFAYFARRVLGALPPGSQTLHDLQAGEASPAAALP</sequence>
<proteinExistence type="inferred from homology"/>
<gene>
    <name evidence="3" type="ORF">ODI_00673</name>
    <name evidence="4" type="ORF">ODI_R1506</name>
</gene>
<dbReference type="GO" id="GO:0051015">
    <property type="term" value="F:actin filament binding"/>
    <property type="evidence" value="ECO:0007669"/>
    <property type="project" value="TreeGrafter"/>
</dbReference>
<dbReference type="EMBL" id="FLRC01000055">
    <property type="protein sequence ID" value="SBT27684.1"/>
    <property type="molecule type" value="Genomic_DNA"/>
</dbReference>
<evidence type="ECO:0000313" key="4">
    <source>
        <dbReference type="EMBL" id="SOE48554.1"/>
    </source>
</evidence>
<dbReference type="STRING" id="1851544.ODI_00673"/>
<dbReference type="GO" id="GO:0005856">
    <property type="term" value="C:cytoskeleton"/>
    <property type="evidence" value="ECO:0007669"/>
    <property type="project" value="TreeGrafter"/>
</dbReference>
<reference evidence="3 5" key="1">
    <citation type="submission" date="2016-06" db="EMBL/GenBank/DDBJ databases">
        <authorList>
            <person name="Kjaerup R.B."/>
            <person name="Dalgaard T.S."/>
            <person name="Juul-Madsen H.R."/>
        </authorList>
    </citation>
    <scope>NUCLEOTIDE SEQUENCE [LARGE SCALE GENOMIC DNA]</scope>
    <source>
        <strain evidence="3">Orrdi1</strain>
    </source>
</reference>
<organism evidence="3 5">
    <name type="scientific">Orrella dioscoreae</name>
    <dbReference type="NCBI Taxonomy" id="1851544"/>
    <lineage>
        <taxon>Bacteria</taxon>
        <taxon>Pseudomonadati</taxon>
        <taxon>Pseudomonadota</taxon>
        <taxon>Betaproteobacteria</taxon>
        <taxon>Burkholderiales</taxon>
        <taxon>Alcaligenaceae</taxon>
        <taxon>Orrella</taxon>
    </lineage>
</organism>
<accession>A0A1C3K8A0</accession>
<protein>
    <submittedName>
        <fullName evidence="3">Ribulose-5-phosphate 4-epimerase and related epimerases and aldolases</fullName>
    </submittedName>
</protein>
<dbReference type="SMART" id="SM01007">
    <property type="entry name" value="Aldolase_II"/>
    <property type="match status" value="1"/>
</dbReference>
<name>A0A1C3K8A0_9BURK</name>
<dbReference type="Gene3D" id="3.40.225.10">
    <property type="entry name" value="Class II aldolase/adducin N-terminal domain"/>
    <property type="match status" value="1"/>
</dbReference>
<keyword evidence="5" id="KW-1185">Reference proteome</keyword>
<feature type="domain" description="Class II aldolase/adducin N-terminal" evidence="2">
    <location>
        <begin position="33"/>
        <end position="211"/>
    </location>
</feature>
<dbReference type="NCBIfam" id="NF005484">
    <property type="entry name" value="PRK07090.1"/>
    <property type="match status" value="1"/>
</dbReference>
<dbReference type="KEGG" id="odi:ODI_R1506"/>
<dbReference type="OrthoDB" id="5500703at2"/>
<dbReference type="InterPro" id="IPR001303">
    <property type="entry name" value="Aldolase_II/adducin_N"/>
</dbReference>
<dbReference type="AlphaFoldDB" id="A0A1C3K8A0"/>
<comment type="similarity">
    <text evidence="1">Belongs to the aldolase class II family.</text>
</comment>
<evidence type="ECO:0000256" key="1">
    <source>
        <dbReference type="ARBA" id="ARBA00037961"/>
    </source>
</evidence>
<evidence type="ECO:0000259" key="2">
    <source>
        <dbReference type="SMART" id="SM01007"/>
    </source>
</evidence>
<dbReference type="InterPro" id="IPR036409">
    <property type="entry name" value="Aldolase_II/adducin_N_sf"/>
</dbReference>
<dbReference type="Pfam" id="PF00596">
    <property type="entry name" value="Aldolase_II"/>
    <property type="match status" value="1"/>
</dbReference>
<dbReference type="RefSeq" id="WP_067759681.1">
    <property type="nucleotide sequence ID" value="NZ_LT907988.1"/>
</dbReference>
<dbReference type="PANTHER" id="PTHR10672">
    <property type="entry name" value="ADDUCIN"/>
    <property type="match status" value="1"/>
</dbReference>
<reference evidence="4 5" key="2">
    <citation type="submission" date="2017-08" db="EMBL/GenBank/DDBJ databases">
        <authorList>
            <person name="de Groot N.N."/>
        </authorList>
    </citation>
    <scope>NUCLEOTIDE SEQUENCE [LARGE SCALE GENOMIC DNA]</scope>
    <source>
        <strain evidence="4">Orrdi1</strain>
    </source>
</reference>
<dbReference type="InterPro" id="IPR051017">
    <property type="entry name" value="Aldolase-II_Adducin_sf"/>
</dbReference>